<sequence>MFINYLLVYLILINLNITTANISIEVNDSSINSSEDLKYEPPNHIIPLSKYENSKEVRTRYAPIPLNFIPTQLYAQVRGTHVIKKVPRKQSHEINDSNETEENSGRLKESVSDKKIHTVYTEEGYDQAAYDHAGHIRDGEYEESYEINPNNNNDEKILNKTEYLISTEKPKNYKELIKKKLNRPKKVVIIKKHYIPKKNNNNIISIKQYKIPDIKYNNNNIPKNDLRNFINNGNKILENDLKNEFIEAEKGAETEVPDNLKYLGVDDDDNSSESNDDNKTIDDNSELNDDKKHDSSSYENRRLFINNDLPKAISYSTTIPSCDPSIDTLSDRSDNFDNPTTTPNYGQIFWEFFKTQKPINLTTTTTDESTSKKSRSDDKNYPSLMKIKKLWKDNKIVNKFFPKKVNDEISTSTSSEEITILKIFNKKNKTESNESKKKPDYLTIIRPPKNNNVLKKLLKEEEEDDEELNKSIENNTNELNELISNEDKKSIKKYKNKTKNRIYSTELNSNENNSNDEKKSIKKRPSPQQNFYTEFFANDSDNNESNDESSDINSSLDESHERPPKKYRPLYRPNWFQLAGIRLQRYIRQLTNLLPPSPIRRSRYADYYNDKRKKKSVKPQDEELLEVSKYLKPPIKKTRKLFKKKIGQKKITSESKVNNHQRYKRSNNTDIFNDAPKIVQDVIDKEIAARFPDKNTKNNNTINHDDDDDKKVEVEVPEFDFENVLENIKNHDNIIKNNTPEITTIDTNKYPNYYNDKISKLSPLKFIIDPNLRPNKTQDNMEFYKSRDIYMNCEELDPDLTKIIPESSEENSNETTDGVPTESPSKLNGLGDRISCLQAKYFDKNPLDNPLFMERRIDMVEMPEKFLIDSKLMKHKFANIKKSNNEANIDIKLSKKPESFDHEASDTSYVNQIEHPSIKLSRANNGKALNHRKLFKERHNYLKTTTTTTTQAPYEDEIYEDVMGTIKNLSKMRKSHKDKTTKLSRAGTIINRPPLKIPKKNPNRQFDSLVAKSSLRKKLPRYKTKRVSYKTRGRTESTITNEPRTKKQKKIEHFRTVRIHKRSIYQENNDSYKNNEKKIETIGTTGLPIINTQASERIYTIIKREKNSKPKIHDKHGKFTAENKTIITRRNEPTYNSPDSFEEFHNKKNNKKNPRRYDVHEEINENQETSKEKVKKKNPESREIFDDEEKIFINVDKSKENIDDDTVEIPDEQVERPSEFYEENSSEKLEEESKEELNNDDDEDDDDDNESDSKESFKNKKPSSMEEIDDDTSKESYDDEEKNVGEKSISEMEFDRFVGRPTSFGENYYDPKYADLGPRINKPHFHHPEFDSLEFDMSSDEVKRLSKFAEDSNEKVDNEKNKKFSSKYEYPWKKEEELKNNKQNNKYHDDYDNSEESMSPSMIKNVKYENKIKKNINSDEIIDSDKMSSNNLPIKYSSKTKNNTIIKPTEIDAKKHAENIRKNVLNFIKIKNNNKLTTTFKPQILPTSATLIKYQDITTPMTDITTIKIPKYTIKSSLKRSNNHQRNQDTKLLKSASTISEVTASPKLTKRRQSLKYTVDKPENITTTISARRKKSTTTTTTPTSLLINTNKNRRKLINNTMNKSVSKPVKMIKHRSRVSQEQIITKTIENNNLNGPNNHTTMNKVSIMTKETPDHIFRTEEINKNGQKNKFITILPSNKSQELSEELIIDDINHDDNNESNENNHDYLGDSIASNVHYVAHLMNQVSPIVSNKFNNDEMNNKTSSELNIDNKKSVIKYTKEPDKRLYHFINDDHDHDNK</sequence>
<feature type="compositionally biased region" description="Acidic residues" evidence="2">
    <location>
        <begin position="265"/>
        <end position="275"/>
    </location>
</feature>
<feature type="region of interest" description="Disordered" evidence="2">
    <location>
        <begin position="807"/>
        <end position="827"/>
    </location>
</feature>
<feature type="signal peptide" evidence="3">
    <location>
        <begin position="1"/>
        <end position="20"/>
    </location>
</feature>
<feature type="region of interest" description="Disordered" evidence="2">
    <location>
        <begin position="85"/>
        <end position="112"/>
    </location>
</feature>
<dbReference type="OrthoDB" id="6631487at2759"/>
<feature type="region of interest" description="Disordered" evidence="2">
    <location>
        <begin position="257"/>
        <end position="298"/>
    </location>
</feature>
<evidence type="ECO:0000256" key="3">
    <source>
        <dbReference type="SAM" id="SignalP"/>
    </source>
</evidence>
<name>A0A835CVM5_APHGI</name>
<comment type="caution">
    <text evidence="4">The sequence shown here is derived from an EMBL/GenBank/DDBJ whole genome shotgun (WGS) entry which is preliminary data.</text>
</comment>
<proteinExistence type="predicted"/>
<feature type="compositionally biased region" description="Basic and acidic residues" evidence="2">
    <location>
        <begin position="1271"/>
        <end position="1291"/>
    </location>
</feature>
<evidence type="ECO:0000256" key="1">
    <source>
        <dbReference type="SAM" id="Coils"/>
    </source>
</evidence>
<protein>
    <submittedName>
        <fullName evidence="4">Uncharacterized protein</fullName>
    </submittedName>
</protein>
<evidence type="ECO:0000313" key="4">
    <source>
        <dbReference type="EMBL" id="KAF7997622.1"/>
    </source>
</evidence>
<feature type="compositionally biased region" description="Basic residues" evidence="2">
    <location>
        <begin position="1022"/>
        <end position="1032"/>
    </location>
</feature>
<feature type="compositionally biased region" description="Acidic residues" evidence="2">
    <location>
        <begin position="541"/>
        <end position="550"/>
    </location>
</feature>
<feature type="region of interest" description="Disordered" evidence="2">
    <location>
        <begin position="502"/>
        <end position="568"/>
    </location>
</feature>
<feature type="coiled-coil region" evidence="1">
    <location>
        <begin position="451"/>
        <end position="489"/>
    </location>
</feature>
<feature type="region of interest" description="Disordered" evidence="2">
    <location>
        <begin position="1375"/>
        <end position="1398"/>
    </location>
</feature>
<feature type="region of interest" description="Disordered" evidence="2">
    <location>
        <begin position="1128"/>
        <end position="1291"/>
    </location>
</feature>
<dbReference type="EMBL" id="JACMRX010000001">
    <property type="protein sequence ID" value="KAF7997622.1"/>
    <property type="molecule type" value="Genomic_DNA"/>
</dbReference>
<feature type="compositionally biased region" description="Acidic residues" evidence="2">
    <location>
        <begin position="1220"/>
        <end position="1250"/>
    </location>
</feature>
<feature type="compositionally biased region" description="Polar residues" evidence="2">
    <location>
        <begin position="1128"/>
        <end position="1139"/>
    </location>
</feature>
<feature type="compositionally biased region" description="Acidic residues" evidence="2">
    <location>
        <begin position="1202"/>
        <end position="1212"/>
    </location>
</feature>
<feature type="region of interest" description="Disordered" evidence="2">
    <location>
        <begin position="1022"/>
        <end position="1051"/>
    </location>
</feature>
<evidence type="ECO:0000313" key="5">
    <source>
        <dbReference type="Proteomes" id="UP000639338"/>
    </source>
</evidence>
<evidence type="ECO:0000256" key="2">
    <source>
        <dbReference type="SAM" id="MobiDB-lite"/>
    </source>
</evidence>
<feature type="compositionally biased region" description="Basic and acidic residues" evidence="2">
    <location>
        <begin position="276"/>
        <end position="298"/>
    </location>
</feature>
<keyword evidence="3" id="KW-0732">Signal</keyword>
<accession>A0A835CVM5</accession>
<organism evidence="4 5">
    <name type="scientific">Aphidius gifuensis</name>
    <name type="common">Parasitoid wasp</name>
    <dbReference type="NCBI Taxonomy" id="684658"/>
    <lineage>
        <taxon>Eukaryota</taxon>
        <taxon>Metazoa</taxon>
        <taxon>Ecdysozoa</taxon>
        <taxon>Arthropoda</taxon>
        <taxon>Hexapoda</taxon>
        <taxon>Insecta</taxon>
        <taxon>Pterygota</taxon>
        <taxon>Neoptera</taxon>
        <taxon>Endopterygota</taxon>
        <taxon>Hymenoptera</taxon>
        <taxon>Apocrita</taxon>
        <taxon>Ichneumonoidea</taxon>
        <taxon>Braconidae</taxon>
        <taxon>Aphidiinae</taxon>
        <taxon>Aphidius</taxon>
    </lineage>
</organism>
<keyword evidence="1" id="KW-0175">Coiled coil</keyword>
<dbReference type="Proteomes" id="UP000639338">
    <property type="component" value="Unassembled WGS sequence"/>
</dbReference>
<feature type="compositionally biased region" description="Basic and acidic residues" evidence="2">
    <location>
        <begin position="1375"/>
        <end position="1391"/>
    </location>
</feature>
<feature type="compositionally biased region" description="Basic and acidic residues" evidence="2">
    <location>
        <begin position="1155"/>
        <end position="1184"/>
    </location>
</feature>
<feature type="compositionally biased region" description="Polar residues" evidence="2">
    <location>
        <begin position="815"/>
        <end position="826"/>
    </location>
</feature>
<reference evidence="4 5" key="1">
    <citation type="submission" date="2020-08" db="EMBL/GenBank/DDBJ databases">
        <title>Aphidius gifuensis genome sequencing and assembly.</title>
        <authorList>
            <person name="Du Z."/>
        </authorList>
    </citation>
    <scope>NUCLEOTIDE SEQUENCE [LARGE SCALE GENOMIC DNA]</scope>
    <source>
        <strain evidence="4">YNYX2018</strain>
        <tissue evidence="4">Adults</tissue>
    </source>
</reference>
<gene>
    <name evidence="4" type="ORF">HCN44_006193</name>
</gene>
<feature type="compositionally biased region" description="Low complexity" evidence="2">
    <location>
        <begin position="504"/>
        <end position="513"/>
    </location>
</feature>
<feature type="chain" id="PRO_5032910097" evidence="3">
    <location>
        <begin position="21"/>
        <end position="1780"/>
    </location>
</feature>
<keyword evidence="5" id="KW-1185">Reference proteome</keyword>
<feature type="compositionally biased region" description="Basic and acidic residues" evidence="2">
    <location>
        <begin position="103"/>
        <end position="112"/>
    </location>
</feature>